<feature type="transmembrane region" description="Helical" evidence="9">
    <location>
        <begin position="426"/>
        <end position="448"/>
    </location>
</feature>
<comment type="caution">
    <text evidence="11">The sequence shown here is derived from an EMBL/GenBank/DDBJ whole genome shotgun (WGS) entry which is preliminary data.</text>
</comment>
<comment type="subunit">
    <text evidence="9">Homooligomer.</text>
</comment>
<evidence type="ECO:0000313" key="12">
    <source>
        <dbReference type="Proteomes" id="UP000568158"/>
    </source>
</evidence>
<proteinExistence type="inferred from homology"/>
<evidence type="ECO:0000313" key="11">
    <source>
        <dbReference type="EMBL" id="KAF6012353.1"/>
    </source>
</evidence>
<dbReference type="InterPro" id="IPR013657">
    <property type="entry name" value="SCL35B1-4/HUT1"/>
</dbReference>
<dbReference type="Proteomes" id="UP000568158">
    <property type="component" value="Unassembled WGS sequence"/>
</dbReference>
<evidence type="ECO:0000256" key="4">
    <source>
        <dbReference type="ARBA" id="ARBA00022692"/>
    </source>
</evidence>
<evidence type="ECO:0000256" key="8">
    <source>
        <dbReference type="ARBA" id="ARBA00023329"/>
    </source>
</evidence>
<evidence type="ECO:0000256" key="7">
    <source>
        <dbReference type="ARBA" id="ARBA00023136"/>
    </source>
</evidence>
<feature type="transmembrane region" description="Helical" evidence="9">
    <location>
        <begin position="395"/>
        <end position="414"/>
    </location>
</feature>
<dbReference type="GO" id="GO:0000139">
    <property type="term" value="C:Golgi membrane"/>
    <property type="evidence" value="ECO:0007669"/>
    <property type="project" value="UniProtKB-SubCell"/>
</dbReference>
<keyword evidence="2 9" id="KW-0813">Transport</keyword>
<keyword evidence="6 9" id="KW-0333">Golgi apparatus</keyword>
<evidence type="ECO:0000256" key="10">
    <source>
        <dbReference type="SAM" id="MobiDB-lite"/>
    </source>
</evidence>
<feature type="region of interest" description="Disordered" evidence="10">
    <location>
        <begin position="1"/>
        <end position="31"/>
    </location>
</feature>
<feature type="transmembrane region" description="Helical" evidence="9">
    <location>
        <begin position="322"/>
        <end position="343"/>
    </location>
</feature>
<dbReference type="AlphaFoldDB" id="A0A8H6EVW2"/>
<gene>
    <name evidence="11" type="ORF">HII12_002507</name>
</gene>
<comment type="subcellular location">
    <subcellularLocation>
        <location evidence="1 9">Cytoplasmic vesicle membrane</location>
        <topology evidence="1 9">Multi-pass membrane protein</topology>
    </subcellularLocation>
    <subcellularLocation>
        <location evidence="9">Golgi apparatus membrane</location>
        <topology evidence="9">Multi-pass membrane protein</topology>
    </subcellularLocation>
    <subcellularLocation>
        <location evidence="9">Endoplasmic reticulum membrane</location>
        <topology evidence="9">Multi-pass membrane protein</topology>
    </subcellularLocation>
</comment>
<dbReference type="GO" id="GO:0030659">
    <property type="term" value="C:cytoplasmic vesicle membrane"/>
    <property type="evidence" value="ECO:0007669"/>
    <property type="project" value="UniProtKB-SubCell"/>
</dbReference>
<evidence type="ECO:0000256" key="3">
    <source>
        <dbReference type="ARBA" id="ARBA00022597"/>
    </source>
</evidence>
<dbReference type="EMBL" id="JABCYN010000024">
    <property type="protein sequence ID" value="KAF6012353.1"/>
    <property type="molecule type" value="Genomic_DNA"/>
</dbReference>
<evidence type="ECO:0000256" key="6">
    <source>
        <dbReference type="ARBA" id="ARBA00023034"/>
    </source>
</evidence>
<dbReference type="InterPro" id="IPR050186">
    <property type="entry name" value="TPT_transporter"/>
</dbReference>
<evidence type="ECO:0000256" key="9">
    <source>
        <dbReference type="RuleBase" id="RU367097"/>
    </source>
</evidence>
<evidence type="ECO:0000256" key="2">
    <source>
        <dbReference type="ARBA" id="ARBA00022448"/>
    </source>
</evidence>
<accession>A0A8H6EVW2</accession>
<evidence type="ECO:0000256" key="1">
    <source>
        <dbReference type="ARBA" id="ARBA00004439"/>
    </source>
</evidence>
<comment type="function">
    <text evidence="9">Involved in the import of GDP-mannose from the cytoplasm into the Golgi lumen.</text>
</comment>
<evidence type="ECO:0000256" key="5">
    <source>
        <dbReference type="ARBA" id="ARBA00022989"/>
    </source>
</evidence>
<name>A0A8H6EVW2_DEKBR</name>
<keyword evidence="8 9" id="KW-0968">Cytoplasmic vesicle</keyword>
<feature type="transmembrane region" description="Helical" evidence="9">
    <location>
        <begin position="113"/>
        <end position="138"/>
    </location>
</feature>
<sequence length="534" mass="60151">MIASADGGVGKSKVPQTDEAEGGNLDDQNIDRSLDNNEGISYPEVYNPVNEHVDVMENGNDEFYGKKLGFWGRFRKAYPNIGLTVLSILSWYFFSLSISLYNKWMFSKNNLDFAYPIIITSFHQAILFGLSLLTLRIFPRFRLNYDLKSPSGKANGYEQLQTNNSAQGEADETYQLQTEEESGRQKINNDVDLEEDAKPGKNRKLCYIPPIAEYLTKILPCSLASAGDIGFGNVAFRFITLSLYTMVKTSSLVFVLLWGVAFKLEKMTCKILTIVIIMVSGVCMMVWGQQDDSSNSKKVLRIVVKRFLEVFERESSENGKKYVILGVGLVLLASCMSGLRWALTQIMLKRSRRTRNPVLTMLYLSPAMSLVLFIIGSAVEGFGNFVNCHVWKDKGFFMTCILILIPGLLAYFMTLSEYILLQCATLLTLSITGIFKELLTIFASGLVFGDKLNTINIIGLVVTFTDIVCYNVYRFQQNTEAQKTEDPSLKARMRATSHEFVDIELSSIIIDDDDDDNEDEHSVNNGENHQRIES</sequence>
<dbReference type="Pfam" id="PF08449">
    <property type="entry name" value="UAA"/>
    <property type="match status" value="1"/>
</dbReference>
<feature type="transmembrane region" description="Helical" evidence="9">
    <location>
        <begin position="454"/>
        <end position="473"/>
    </location>
</feature>
<keyword evidence="5 9" id="KW-1133">Transmembrane helix</keyword>
<feature type="transmembrane region" description="Helical" evidence="9">
    <location>
        <begin position="363"/>
        <end position="383"/>
    </location>
</feature>
<dbReference type="PANTHER" id="PTHR11132">
    <property type="entry name" value="SOLUTE CARRIER FAMILY 35"/>
    <property type="match status" value="1"/>
</dbReference>
<keyword evidence="3 9" id="KW-0762">Sugar transport</keyword>
<feature type="region of interest" description="Disordered" evidence="10">
    <location>
        <begin position="510"/>
        <end position="534"/>
    </location>
</feature>
<protein>
    <recommendedName>
        <fullName evidence="9">GDP-mannose transporter</fullName>
        <shortName evidence="9">GMT</shortName>
    </recommendedName>
</protein>
<keyword evidence="7 9" id="KW-0472">Membrane</keyword>
<keyword evidence="4 9" id="KW-0812">Transmembrane</keyword>
<feature type="transmembrane region" description="Helical" evidence="9">
    <location>
        <begin position="271"/>
        <end position="288"/>
    </location>
</feature>
<organism evidence="11 12">
    <name type="scientific">Dekkera bruxellensis</name>
    <name type="common">Brettanomyces custersii</name>
    <dbReference type="NCBI Taxonomy" id="5007"/>
    <lineage>
        <taxon>Eukaryota</taxon>
        <taxon>Fungi</taxon>
        <taxon>Dikarya</taxon>
        <taxon>Ascomycota</taxon>
        <taxon>Saccharomycotina</taxon>
        <taxon>Pichiomycetes</taxon>
        <taxon>Pichiales</taxon>
        <taxon>Pichiaceae</taxon>
        <taxon>Brettanomyces</taxon>
    </lineage>
</organism>
<keyword evidence="9" id="KW-0256">Endoplasmic reticulum</keyword>
<feature type="transmembrane region" description="Helical" evidence="9">
    <location>
        <begin position="238"/>
        <end position="259"/>
    </location>
</feature>
<feature type="transmembrane region" description="Helical" evidence="9">
    <location>
        <begin position="81"/>
        <end position="101"/>
    </location>
</feature>
<reference evidence="11 12" key="1">
    <citation type="journal article" date="2020" name="Appl. Microbiol. Biotechnol.">
        <title>Targeted gene deletion in Brettanomyces bruxellensis with an expression-free CRISPR-Cas9 system.</title>
        <authorList>
            <person name="Varela C."/>
            <person name="Bartel C."/>
            <person name="Onetto C."/>
            <person name="Borneman A."/>
        </authorList>
    </citation>
    <scope>NUCLEOTIDE SEQUENCE [LARGE SCALE GENOMIC DNA]</scope>
    <source>
        <strain evidence="11 12">AWRI1613</strain>
    </source>
</reference>
<dbReference type="GO" id="GO:0005789">
    <property type="term" value="C:endoplasmic reticulum membrane"/>
    <property type="evidence" value="ECO:0007669"/>
    <property type="project" value="UniProtKB-SubCell"/>
</dbReference>
<dbReference type="GO" id="GO:0055085">
    <property type="term" value="P:transmembrane transport"/>
    <property type="evidence" value="ECO:0007669"/>
    <property type="project" value="InterPro"/>
</dbReference>
<comment type="similarity">
    <text evidence="9">Belongs to the TPT transporter family. SLC35D subfamily.</text>
</comment>
<feature type="compositionally biased region" description="Acidic residues" evidence="10">
    <location>
        <begin position="510"/>
        <end position="519"/>
    </location>
</feature>